<sequence length="313" mass="37474">MSFSTPILFIIFNKIEETKKVFEVIRQQRPAQLFIAADGPRPTKEGEKEKCDYIKNWVVNNIDWPCVIKTLFREQNVGCGKGPSEAVTWFFEHVQEGIILEDDCLPNDTFFGFCADLLDKYRDDEQVSIVSGNNFQLQQPMPLTADYYFSVFPSSNGWATWRRSWQGFDYHITYWEKLDKKDFIKFLFEDKEHQQWWKQQFDWIHRQKPDDMWDFQFHFLCMSRRQLAVMPKANLVKNIGYGPDATHSQDPDNYFANMPTYELNFPLTHPERIERNYEADVFIQDMLFGREEVVSNFKKMKRLIKRLIKYTPR</sequence>
<dbReference type="SUPFAM" id="SSF53448">
    <property type="entry name" value="Nucleotide-diphospho-sugar transferases"/>
    <property type="match status" value="1"/>
</dbReference>
<gene>
    <name evidence="1" type="ORF">DVG78_19275</name>
</gene>
<keyword evidence="2" id="KW-1185">Reference proteome</keyword>
<proteinExistence type="predicted"/>
<dbReference type="GO" id="GO:0016740">
    <property type="term" value="F:transferase activity"/>
    <property type="evidence" value="ECO:0007669"/>
    <property type="project" value="UniProtKB-KW"/>
</dbReference>
<dbReference type="Proteomes" id="UP000253141">
    <property type="component" value="Unassembled WGS sequence"/>
</dbReference>
<dbReference type="EMBL" id="QPIW01000017">
    <property type="protein sequence ID" value="RDB04340.1"/>
    <property type="molecule type" value="Genomic_DNA"/>
</dbReference>
<accession>A0A369I610</accession>
<protein>
    <submittedName>
        <fullName evidence="1">Nucleotide-diphospho-sugar transferase</fullName>
    </submittedName>
</protein>
<dbReference type="AlphaFoldDB" id="A0A369I610"/>
<dbReference type="Gene3D" id="3.90.550.10">
    <property type="entry name" value="Spore Coat Polysaccharide Biosynthesis Protein SpsA, Chain A"/>
    <property type="match status" value="1"/>
</dbReference>
<keyword evidence="1" id="KW-0808">Transferase</keyword>
<comment type="caution">
    <text evidence="1">The sequence shown here is derived from an EMBL/GenBank/DDBJ whole genome shotgun (WGS) entry which is preliminary data.</text>
</comment>
<reference evidence="1 2" key="1">
    <citation type="submission" date="2018-07" db="EMBL/GenBank/DDBJ databases">
        <title>Genome analysis of Runella aurantiaca.</title>
        <authorList>
            <person name="Yang X."/>
        </authorList>
    </citation>
    <scope>NUCLEOTIDE SEQUENCE [LARGE SCALE GENOMIC DNA]</scope>
    <source>
        <strain evidence="1 2">YX9</strain>
    </source>
</reference>
<dbReference type="InterPro" id="IPR029044">
    <property type="entry name" value="Nucleotide-diphossugar_trans"/>
</dbReference>
<dbReference type="RefSeq" id="WP_114462672.1">
    <property type="nucleotide sequence ID" value="NZ_QPIW01000017.1"/>
</dbReference>
<evidence type="ECO:0000313" key="2">
    <source>
        <dbReference type="Proteomes" id="UP000253141"/>
    </source>
</evidence>
<evidence type="ECO:0000313" key="1">
    <source>
        <dbReference type="EMBL" id="RDB04340.1"/>
    </source>
</evidence>
<dbReference type="OrthoDB" id="9785375at2"/>
<name>A0A369I610_9BACT</name>
<organism evidence="1 2">
    <name type="scientific">Runella aurantiaca</name>
    <dbReference type="NCBI Taxonomy" id="2282308"/>
    <lineage>
        <taxon>Bacteria</taxon>
        <taxon>Pseudomonadati</taxon>
        <taxon>Bacteroidota</taxon>
        <taxon>Cytophagia</taxon>
        <taxon>Cytophagales</taxon>
        <taxon>Spirosomataceae</taxon>
        <taxon>Runella</taxon>
    </lineage>
</organism>